<dbReference type="InterPro" id="IPR013378">
    <property type="entry name" value="InlB-like_B-rpt"/>
</dbReference>
<accession>A0A853JRW1</accession>
<evidence type="ECO:0000256" key="2">
    <source>
        <dbReference type="SAM" id="MobiDB-lite"/>
    </source>
</evidence>
<sequence>MRKSKLKQTISMLLAVLMVFMSMNFSVFAEELTAPTDETKTPAVEAPAEEPAEEQTPAVEAPALVDEETGTTEENTTDNSLQKEQSALLETPTTNGEVIAKIDDQDYTDQATFLTAFNALAGVHTVQLLADVDLGIITTNNAQGHAQANDIFLVRQDAQIILDLNGWAITGDLASGNNYNDEEIIGNFGVLTIQDSSADKTGKIENTAANPNICVPTVSNEFNATLIVEGGTIQSTKGNAITNYGKTTIYSGTIKTNSPATGGWDNGAAAIHNRGNLAIEKKDGLSEPEISTNRGYPVWCGDSRGIGNAQISAGKFTTNHDMDIKIQTGHFDTVVNVTGGTWDKDPTDYVSKPYIVKKDSGGIYTVVKGDDGTKEAATYTELKRILSDTTDNWVEILITDDITVTDDLTIPLKANVEIQPGKTLKISNGKKVELSGELINNGTLDISTIDSGWINNIDQFKNNGQIIGLPTPENNVYKISTVNQLQFLQYVMVAGNGPFTGTIEIQNPIDAQGYKFRALGDNTNVFSGTFDGKENEIKNITVDAFNNSGSLFNRVTDATFQNLNLTNCDIYTNGGYLGLLAGSASGTTIVKDSTLGGKLSADNTFFGGGLFGSITPGGLFNFENCVMDLDITAPYNVGTFWGSTENSSVEVTIVNCSNAGDINATGGSYGTIGGWGHGLPLKVTVFGYDYTGTVTENGKVQENPKYCTKSDNDQFIVAAARIQNSDGSTQYYGSIQEAVSNAANGDIIEIAPGTYNLESTLKVEKPLTLRGMGSVVIMRDDTWSPAQATSGEQGSLINIDRVTGPVVLENLTVQDARNIDGASGHGINIVQSADVTMKNITSKGNAAAGVVVNGSTVTATGLYTSGNGWYGVNVDQGNGVTDDTLFTLKAPYRFGETYQIVSDKYNSNDNIEVNLPDAFVQSDLENGSVYWNDFSTMIKNQNKNRTYPTIQAAIDDANRNNTILIPAGIYAEDLNIEQSVTLKKAENTEGDCVLDGNIKVAEGKKVTLSDLNAGTNAAVMVKKGANLALVNSDAFVENQHITVEKLFGTEYDTSVIKQNDQEVAKDKLSFVYLGEEIRPDMNLFRADEVSYTVKTPAQFYWLSQQINKGSIDTSKVTIKLGNDLDFHNDEWLPVGVEGHEYKGNFDGQGKTISNLYINRPGENYLGLFGTANNNNALRNITFDKVEIIGKSLYNGGPGGLYGGNYAGALVGRLLTGMVDSVSVKSFSYNSDRDTAAGNFIGGVIGSAESINLSNSSVNTGVFMTSGDNVGGVIGFIESNANVTDCHGNNIDIAENCTGDAGGVIGTATNGNVKVYNCSVKNSTIRISTPIYVDPDYTYRGELIGEMRSGILYLYNCTSENTTAINVKIPNDESQLVGGDQTKIKILTVYNENTDTPYATIQEAINAANSGDTITVGAGIYDEAINLNKAVNLVGPNADINPNGDNDLPSSRGEEAILKGGINITRQDKDSSESISIKGLKFTKSGIYSVGWGNDPNLNSITIENNVFENIANELNNSEKNVSAIHFNLADNQPVQNCTIKNNRISGVANGDSSGINVFTVSGTTTITGNYIENTNHSALQIPGTAAGDVMITGNTFKDWDQDVANGGRAMRFGKFAKVDSMTVTNNKIIRDLEPGEDKDQMAKFDTIPDEGSLDFSLNYWNGKLPVTTYGKAEDSSVIVISEGNAKIDALPYYADEEMKRPLVPVEVKDSTGNLKGNYLTIPEAVADAETKDHIVISEGIQTLSSSITIPSGKDLTFEGTVSDSGALLTTLQRSADGGDGNNIIFSAAQENVQTTVKNLNFVSTKEGASTFYSDKKSAELTIEGCSFNPAEGINYGGNIVMGAGVENTGKLSFVNNKVNFSFRNGINAAGNNSVITGNEFVYTSDRINDSNRTSVLSLVADDNSGIITITDNIFKNANRAIAVDNSKMLSGNNVTIQDNQFIDVRYGFELGSTVNKGCGVYDLSKNYYARTQPDGSEIAAPMLIEDADISEGTHFDGSRDYKGDQVNVYPYYVDKEMTKTYAPVEVQHKDEGAKTEYFGTIAKAYEAAHAGDTIVINRAANGSDAVIDEAVDMNTKDADLKLMGSTTFNGTFAGSTRASLILQNGTTATFTNTAQNAIQYFTSVDVENFNAEAPTQIVAPTVNTSQNSFIAKGGLMDYVKGDPNSTWTYGSPSDRFNGGDGTAEKPWQINTPEQLKLVQSTNTTGKYFKLTNDITVNDWTPLAKFEGNFNGNGYSITGNNVNFIDELAKSAKVEKLRFEGFTNLVNTNNGTVENCYTVGEKTTAIVNIMDKNGKLTDSFTAGTKAVQTNEAQGTILRVYYCGETGGIGTAMTKADMQKARFANTLNGNEEGIWGYDADVEAPSAYPYVLVDGKINKIEPIQISVSSIDETGKILTVDSAGEGPYYAKDIIKLKANVLDKDYLFNGWYQNEILISDYSQYEYTLRDQGPISITAKYVAKPAIQFSVMNGAILGYGDGNGSVTVNDADYNPVVFNGKETTGSSVTIKAKPELGSQFSYWRTMYDEKPISYDAEYTFNATAQENNMVFVAVFNKVATDIFDVTFMNQGTIYAKQKVKKDEKVQPVTNPTYIGKTFVGWVDEKGNNFDLTTPITQNTVLTAKYTDNKPVYTVAVEKGIITPNKDTYSLNENVTVTANTAADGENFAGWMKRYADGTISSIVSYDSVYNFVVSESITLIATYSKDVVEEKPLASINQDSTQTKTLEAGENSLYTVKFIGGVKIPENYTGVATGLIYMVSNVDESLDIPADLDKNFIIGASGVITGSKMPMAPYDGMQFTKGKGSLKAGQTVAARIYLTCLNSRGEEVTFYSDVAQRTVKAEN</sequence>
<comment type="caution">
    <text evidence="5">The sequence shown here is derived from an EMBL/GenBank/DDBJ whole genome shotgun (WGS) entry which is preliminary data.</text>
</comment>
<dbReference type="Pfam" id="PF18998">
    <property type="entry name" value="Flg_new_2"/>
    <property type="match status" value="1"/>
</dbReference>
<dbReference type="InterPro" id="IPR042229">
    <property type="entry name" value="Listeria/Bacterioides_rpt_sf"/>
</dbReference>
<feature type="signal peptide" evidence="3">
    <location>
        <begin position="1"/>
        <end position="29"/>
    </location>
</feature>
<evidence type="ECO:0000313" key="5">
    <source>
        <dbReference type="EMBL" id="NZA39791.1"/>
    </source>
</evidence>
<evidence type="ECO:0000256" key="1">
    <source>
        <dbReference type="ARBA" id="ARBA00004196"/>
    </source>
</evidence>
<dbReference type="PANTHER" id="PTHR14695:SF4">
    <property type="entry name" value="PROTEIN NESSUN DORMA"/>
    <property type="match status" value="1"/>
</dbReference>
<feature type="compositionally biased region" description="Low complexity" evidence="2">
    <location>
        <begin position="54"/>
        <end position="63"/>
    </location>
</feature>
<feature type="domain" description="Bacterial repeat" evidence="4">
    <location>
        <begin position="2627"/>
        <end position="2699"/>
    </location>
</feature>
<name>A0A853JRW1_9FIRM</name>
<keyword evidence="3" id="KW-0732">Signal</keyword>
<evidence type="ECO:0000259" key="4">
    <source>
        <dbReference type="Pfam" id="PF18998"/>
    </source>
</evidence>
<dbReference type="InterPro" id="IPR044060">
    <property type="entry name" value="Bacterial_rp_domain"/>
</dbReference>
<comment type="subcellular location">
    <subcellularLocation>
        <location evidence="1">Cell envelope</location>
    </subcellularLocation>
</comment>
<proteinExistence type="predicted"/>
<feature type="region of interest" description="Disordered" evidence="2">
    <location>
        <begin position="36"/>
        <end position="83"/>
    </location>
</feature>
<dbReference type="Gene3D" id="2.60.40.4270">
    <property type="entry name" value="Listeria-Bacteroides repeat domain"/>
    <property type="match status" value="1"/>
</dbReference>
<dbReference type="PANTHER" id="PTHR14695">
    <property type="entry name" value="SHC SH2-DOMAIN BINDING PROTEIN 1-RELATED"/>
    <property type="match status" value="1"/>
</dbReference>
<gene>
    <name evidence="5" type="ORF">H0N91_17075</name>
</gene>
<organism evidence="5 6">
    <name type="scientific">Eubacterium callanderi</name>
    <dbReference type="NCBI Taxonomy" id="53442"/>
    <lineage>
        <taxon>Bacteria</taxon>
        <taxon>Bacillati</taxon>
        <taxon>Bacillota</taxon>
        <taxon>Clostridia</taxon>
        <taxon>Eubacteriales</taxon>
        <taxon>Eubacteriaceae</taxon>
        <taxon>Eubacterium</taxon>
    </lineage>
</organism>
<dbReference type="Proteomes" id="UP000586254">
    <property type="component" value="Unassembled WGS sequence"/>
</dbReference>
<protein>
    <submittedName>
        <fullName evidence="5">InlB B-repeat-containing protein</fullName>
    </submittedName>
</protein>
<dbReference type="GO" id="GO:0030313">
    <property type="term" value="C:cell envelope"/>
    <property type="evidence" value="ECO:0007669"/>
    <property type="project" value="UniProtKB-SubCell"/>
</dbReference>
<dbReference type="InterPro" id="IPR012334">
    <property type="entry name" value="Pectin_lyas_fold"/>
</dbReference>
<dbReference type="RefSeq" id="WP_180494048.1">
    <property type="nucleotide sequence ID" value="NZ_JACCKS010000026.1"/>
</dbReference>
<dbReference type="Pfam" id="PF09479">
    <property type="entry name" value="Flg_new"/>
    <property type="match status" value="1"/>
</dbReference>
<dbReference type="SUPFAM" id="SSF51126">
    <property type="entry name" value="Pectin lyase-like"/>
    <property type="match status" value="5"/>
</dbReference>
<dbReference type="Gene3D" id="2.160.20.10">
    <property type="entry name" value="Single-stranded right-handed beta-helix, Pectin lyase-like"/>
    <property type="match status" value="3"/>
</dbReference>
<dbReference type="InterPro" id="IPR006626">
    <property type="entry name" value="PbH1"/>
</dbReference>
<dbReference type="EMBL" id="JACCKS010000026">
    <property type="protein sequence ID" value="NZA39791.1"/>
    <property type="molecule type" value="Genomic_DNA"/>
</dbReference>
<dbReference type="SMART" id="SM00710">
    <property type="entry name" value="PbH1"/>
    <property type="match status" value="15"/>
</dbReference>
<dbReference type="InterPro" id="IPR011050">
    <property type="entry name" value="Pectin_lyase_fold/virulence"/>
</dbReference>
<feature type="chain" id="PRO_5032604170" evidence="3">
    <location>
        <begin position="30"/>
        <end position="2837"/>
    </location>
</feature>
<reference evidence="5 6" key="1">
    <citation type="submission" date="2020-07" db="EMBL/GenBank/DDBJ databases">
        <title>Organ Donor 1.</title>
        <authorList>
            <person name="Marsh A.J."/>
            <person name="Azcarate-Peril M.A."/>
        </authorList>
    </citation>
    <scope>NUCLEOTIDE SEQUENCE [LARGE SCALE GENOMIC DNA]</scope>
    <source>
        <strain evidence="5 6">AMC0717</strain>
    </source>
</reference>
<evidence type="ECO:0000256" key="3">
    <source>
        <dbReference type="SAM" id="SignalP"/>
    </source>
</evidence>
<dbReference type="Gene3D" id="2.160.20.110">
    <property type="match status" value="3"/>
</dbReference>
<evidence type="ECO:0000313" key="6">
    <source>
        <dbReference type="Proteomes" id="UP000586254"/>
    </source>
</evidence>
<dbReference type="InterPro" id="IPR045140">
    <property type="entry name" value="SHCBP1-like"/>
</dbReference>